<keyword evidence="3" id="KW-0175">Coiled coil</keyword>
<dbReference type="SUPFAM" id="SSF52096">
    <property type="entry name" value="ClpP/crotonase"/>
    <property type="match status" value="1"/>
</dbReference>
<comment type="similarity">
    <text evidence="1">Belongs to the enoyl-CoA hydratase/isomerase family.</text>
</comment>
<protein>
    <submittedName>
        <fullName evidence="4">Enoyl-CoA hydratase</fullName>
        <ecNumber evidence="4">4.2.1.17</ecNumber>
    </submittedName>
</protein>
<dbReference type="EC" id="4.2.1.17" evidence="4"/>
<dbReference type="CDD" id="cd06558">
    <property type="entry name" value="crotonase-like"/>
    <property type="match status" value="1"/>
</dbReference>
<dbReference type="InterPro" id="IPR014748">
    <property type="entry name" value="Enoyl-CoA_hydra_C"/>
</dbReference>
<dbReference type="PANTHER" id="PTHR11941">
    <property type="entry name" value="ENOYL-COA HYDRATASE-RELATED"/>
    <property type="match status" value="1"/>
</dbReference>
<dbReference type="Gene3D" id="1.10.12.10">
    <property type="entry name" value="Lyase 2-enoyl-coa Hydratase, Chain A, domain 2"/>
    <property type="match status" value="1"/>
</dbReference>
<dbReference type="Pfam" id="PF00378">
    <property type="entry name" value="ECH_1"/>
    <property type="match status" value="1"/>
</dbReference>
<keyword evidence="5" id="KW-1185">Reference proteome</keyword>
<sequence>MADTMLHRIKQKGLQHFQTEGIGLDFTQITLEMEDGWALLTINRPKVLNALNQETLQELERALDEVERRKEIRALVITGAGEKAFVAGADITELRRIETAGEAERQATLGQTLFTRLEELPIPVVMAVNGYALGGGFELALSGDILLASDQAQFGLPEINLGVLPGYGGTQRLARLAGKNTAKYFALTGDRMDAETAYHLGIVQRVVPAANLKEEAKSLAAKLARKAPIAIRYIKQVINQGSETDLKTGLRLEASSFGVVFDSQDRVEGMDAFLEKRKPSFRGE</sequence>
<keyword evidence="2 4" id="KW-0456">Lyase</keyword>
<accession>A0ABU1ILK4</accession>
<name>A0ABU1ILK4_9BACL</name>
<evidence type="ECO:0000313" key="4">
    <source>
        <dbReference type="EMBL" id="MDR6225576.1"/>
    </source>
</evidence>
<reference evidence="4 5" key="1">
    <citation type="submission" date="2023-07" db="EMBL/GenBank/DDBJ databases">
        <title>Genomic Encyclopedia of Type Strains, Phase IV (KMG-IV): sequencing the most valuable type-strain genomes for metagenomic binning, comparative biology and taxonomic classification.</title>
        <authorList>
            <person name="Goeker M."/>
        </authorList>
    </citation>
    <scope>NUCLEOTIDE SEQUENCE [LARGE SCALE GENOMIC DNA]</scope>
    <source>
        <strain evidence="4 5">DSM 45903</strain>
    </source>
</reference>
<dbReference type="RefSeq" id="WP_309864433.1">
    <property type="nucleotide sequence ID" value="NZ_JAVDQG010000003.1"/>
</dbReference>
<dbReference type="EMBL" id="JAVDQG010000003">
    <property type="protein sequence ID" value="MDR6225576.1"/>
    <property type="molecule type" value="Genomic_DNA"/>
</dbReference>
<dbReference type="InterPro" id="IPR001753">
    <property type="entry name" value="Enoyl-CoA_hydra/iso"/>
</dbReference>
<comment type="caution">
    <text evidence="4">The sequence shown here is derived from an EMBL/GenBank/DDBJ whole genome shotgun (WGS) entry which is preliminary data.</text>
</comment>
<dbReference type="PANTHER" id="PTHR11941:SF54">
    <property type="entry name" value="ENOYL-COA HYDRATASE, MITOCHONDRIAL"/>
    <property type="match status" value="1"/>
</dbReference>
<dbReference type="Proteomes" id="UP001185012">
    <property type="component" value="Unassembled WGS sequence"/>
</dbReference>
<evidence type="ECO:0000256" key="1">
    <source>
        <dbReference type="ARBA" id="ARBA00005254"/>
    </source>
</evidence>
<proteinExistence type="inferred from homology"/>
<feature type="coiled-coil region" evidence="3">
    <location>
        <begin position="49"/>
        <end position="76"/>
    </location>
</feature>
<dbReference type="GO" id="GO:0004300">
    <property type="term" value="F:enoyl-CoA hydratase activity"/>
    <property type="evidence" value="ECO:0007669"/>
    <property type="project" value="UniProtKB-EC"/>
</dbReference>
<dbReference type="Gene3D" id="3.90.226.10">
    <property type="entry name" value="2-enoyl-CoA Hydratase, Chain A, domain 1"/>
    <property type="match status" value="1"/>
</dbReference>
<organism evidence="4 5">
    <name type="scientific">Desmospora profundinema</name>
    <dbReference type="NCBI Taxonomy" id="1571184"/>
    <lineage>
        <taxon>Bacteria</taxon>
        <taxon>Bacillati</taxon>
        <taxon>Bacillota</taxon>
        <taxon>Bacilli</taxon>
        <taxon>Bacillales</taxon>
        <taxon>Thermoactinomycetaceae</taxon>
        <taxon>Desmospora</taxon>
    </lineage>
</organism>
<evidence type="ECO:0000313" key="5">
    <source>
        <dbReference type="Proteomes" id="UP001185012"/>
    </source>
</evidence>
<gene>
    <name evidence="4" type="ORF">JOE21_001574</name>
</gene>
<evidence type="ECO:0000256" key="3">
    <source>
        <dbReference type="SAM" id="Coils"/>
    </source>
</evidence>
<evidence type="ECO:0000256" key="2">
    <source>
        <dbReference type="ARBA" id="ARBA00023239"/>
    </source>
</evidence>
<dbReference type="InterPro" id="IPR029045">
    <property type="entry name" value="ClpP/crotonase-like_dom_sf"/>
</dbReference>